<dbReference type="Gene3D" id="1.25.40.10">
    <property type="entry name" value="Tetratricopeptide repeat domain"/>
    <property type="match status" value="2"/>
</dbReference>
<feature type="repeat" description="TPR" evidence="3">
    <location>
        <begin position="595"/>
        <end position="628"/>
    </location>
</feature>
<evidence type="ECO:0000256" key="3">
    <source>
        <dbReference type="PROSITE-ProRule" id="PRU00339"/>
    </source>
</evidence>
<dbReference type="Proteomes" id="UP000739538">
    <property type="component" value="Unassembled WGS sequence"/>
</dbReference>
<comment type="caution">
    <text evidence="5">The sequence shown here is derived from an EMBL/GenBank/DDBJ whole genome shotgun (WGS) entry which is preliminary data.</text>
</comment>
<name>A0A956NEW1_UNCEI</name>
<feature type="transmembrane region" description="Helical" evidence="4">
    <location>
        <begin position="392"/>
        <end position="412"/>
    </location>
</feature>
<dbReference type="PROSITE" id="PS50293">
    <property type="entry name" value="TPR_REGION"/>
    <property type="match status" value="1"/>
</dbReference>
<feature type="transmembrane region" description="Helical" evidence="4">
    <location>
        <begin position="361"/>
        <end position="380"/>
    </location>
</feature>
<dbReference type="PROSITE" id="PS50005">
    <property type="entry name" value="TPR"/>
    <property type="match status" value="4"/>
</dbReference>
<feature type="transmembrane region" description="Helical" evidence="4">
    <location>
        <begin position="97"/>
        <end position="115"/>
    </location>
</feature>
<protein>
    <submittedName>
        <fullName evidence="5">Tetratricopeptide repeat protein</fullName>
    </submittedName>
</protein>
<feature type="repeat" description="TPR" evidence="3">
    <location>
        <begin position="460"/>
        <end position="493"/>
    </location>
</feature>
<evidence type="ECO:0000256" key="4">
    <source>
        <dbReference type="SAM" id="Phobius"/>
    </source>
</evidence>
<dbReference type="EMBL" id="JAGQHS010000102">
    <property type="protein sequence ID" value="MCA9757512.1"/>
    <property type="molecule type" value="Genomic_DNA"/>
</dbReference>
<feature type="transmembrane region" description="Helical" evidence="4">
    <location>
        <begin position="225"/>
        <end position="252"/>
    </location>
</feature>
<gene>
    <name evidence="5" type="ORF">KDA27_17035</name>
</gene>
<reference evidence="5" key="1">
    <citation type="submission" date="2020-04" db="EMBL/GenBank/DDBJ databases">
        <authorList>
            <person name="Zhang T."/>
        </authorList>
    </citation>
    <scope>NUCLEOTIDE SEQUENCE</scope>
    <source>
        <strain evidence="5">HKST-UBA02</strain>
    </source>
</reference>
<keyword evidence="4" id="KW-0812">Transmembrane</keyword>
<keyword evidence="4" id="KW-1133">Transmembrane helix</keyword>
<feature type="transmembrane region" description="Helical" evidence="4">
    <location>
        <begin position="337"/>
        <end position="355"/>
    </location>
</feature>
<proteinExistence type="predicted"/>
<dbReference type="SMART" id="SM00028">
    <property type="entry name" value="TPR"/>
    <property type="match status" value="4"/>
</dbReference>
<dbReference type="PANTHER" id="PTHR44227">
    <property type="match status" value="1"/>
</dbReference>
<organism evidence="5 6">
    <name type="scientific">Eiseniibacteriota bacterium</name>
    <dbReference type="NCBI Taxonomy" id="2212470"/>
    <lineage>
        <taxon>Bacteria</taxon>
        <taxon>Candidatus Eiseniibacteriota</taxon>
    </lineage>
</organism>
<feature type="transmembrane region" description="Helical" evidence="4">
    <location>
        <begin position="151"/>
        <end position="168"/>
    </location>
</feature>
<keyword evidence="2 3" id="KW-0802">TPR repeat</keyword>
<dbReference type="AlphaFoldDB" id="A0A956NEW1"/>
<dbReference type="InterPro" id="IPR052346">
    <property type="entry name" value="O-mannosyl-transferase_TMTC"/>
</dbReference>
<dbReference type="PANTHER" id="PTHR44227:SF3">
    <property type="entry name" value="PROTEIN O-MANNOSYL-TRANSFERASE TMTC4"/>
    <property type="match status" value="1"/>
</dbReference>
<evidence type="ECO:0000313" key="5">
    <source>
        <dbReference type="EMBL" id="MCA9757512.1"/>
    </source>
</evidence>
<keyword evidence="4" id="KW-0472">Membrane</keyword>
<evidence type="ECO:0000313" key="6">
    <source>
        <dbReference type="Proteomes" id="UP000739538"/>
    </source>
</evidence>
<feature type="transmembrane region" description="Helical" evidence="4">
    <location>
        <begin position="12"/>
        <end position="31"/>
    </location>
</feature>
<accession>A0A956NEW1</accession>
<reference evidence="5" key="2">
    <citation type="journal article" date="2021" name="Microbiome">
        <title>Successional dynamics and alternative stable states in a saline activated sludge microbial community over 9 years.</title>
        <authorList>
            <person name="Wang Y."/>
            <person name="Ye J."/>
            <person name="Ju F."/>
            <person name="Liu L."/>
            <person name="Boyd J.A."/>
            <person name="Deng Y."/>
            <person name="Parks D.H."/>
            <person name="Jiang X."/>
            <person name="Yin X."/>
            <person name="Woodcroft B.J."/>
            <person name="Tyson G.W."/>
            <person name="Hugenholtz P."/>
            <person name="Polz M.F."/>
            <person name="Zhang T."/>
        </authorList>
    </citation>
    <scope>NUCLEOTIDE SEQUENCE</scope>
    <source>
        <strain evidence="5">HKST-UBA02</strain>
    </source>
</reference>
<feature type="transmembrane region" description="Helical" evidence="4">
    <location>
        <begin position="127"/>
        <end position="145"/>
    </location>
</feature>
<dbReference type="InterPro" id="IPR019734">
    <property type="entry name" value="TPR_rpt"/>
</dbReference>
<dbReference type="InterPro" id="IPR011990">
    <property type="entry name" value="TPR-like_helical_dom_sf"/>
</dbReference>
<dbReference type="Pfam" id="PF13432">
    <property type="entry name" value="TPR_16"/>
    <property type="match status" value="2"/>
</dbReference>
<evidence type="ECO:0000256" key="1">
    <source>
        <dbReference type="ARBA" id="ARBA00022737"/>
    </source>
</evidence>
<dbReference type="SUPFAM" id="SSF48452">
    <property type="entry name" value="TPR-like"/>
    <property type="match status" value="1"/>
</dbReference>
<feature type="repeat" description="TPR" evidence="3">
    <location>
        <begin position="494"/>
        <end position="527"/>
    </location>
</feature>
<keyword evidence="1" id="KW-0677">Repeat</keyword>
<evidence type="ECO:0000256" key="2">
    <source>
        <dbReference type="ARBA" id="ARBA00022803"/>
    </source>
</evidence>
<sequence>MTGRDGQGSRQTSLELPVLLFVLLVTAWVYAPVGRHGFLRYDDDLYVTANEMVLRGLSWGGLVWSWTTTHASNWHPVTWWSHMADVQLLGLDAGAHHWVNVVFHLATTLLLFFFLRRSTGAGLRSAFVAAVFALHPLHVQSVAWVAERKDVLSTVFWILAIYFYAAYVRASAAKGVRGDVGGGAGVSEDSACGAGLGARAGSGTELATAQGRGPRARVGYGAKPAYLLALVSFTLGLLTKPMLVTLPFLLLLLDHWPLGRTAPWSVRLREKLPFFALSLVSAVVTWSVQSSAGAVKSVPVGERIGNALASYLRYAEKTFWPDSLSVFYPMSMPSTGLVFGGVAFVSILIICSLLFWRRLPWLAVGSLWYLGTLVPVIGLVQAGGQAMADRYTYVPMIGLSIVVAWGLGSVVLPRARTYLGAALIVATVFALAIPARREVRYWKDDVTLFSRALAVTKDNHVAHAMLGVALAESGKLDEALSHETEAVRIRPDYVVAQSNLGKVLFQLGRPAEAEASLREAIRLEPTAVAHLDLASVLLSQQKLDGALEESQAATVLDPTLAAAHSTLATAYTLSGKFDLALAAYRRAIECDPDFVDAYVNQGITLQAMGRREEAVASFRAALERNPEHPTAKARLEALQGAGGR</sequence>
<dbReference type="Pfam" id="PF13414">
    <property type="entry name" value="TPR_11"/>
    <property type="match status" value="1"/>
</dbReference>
<feature type="repeat" description="TPR" evidence="3">
    <location>
        <begin position="561"/>
        <end position="594"/>
    </location>
</feature>
<feature type="transmembrane region" description="Helical" evidence="4">
    <location>
        <begin position="418"/>
        <end position="435"/>
    </location>
</feature>